<evidence type="ECO:0000313" key="3">
    <source>
        <dbReference type="EMBL" id="SME38975.1"/>
    </source>
</evidence>
<protein>
    <submittedName>
        <fullName evidence="3">Cold shock-like protein</fullName>
    </submittedName>
</protein>
<name>A0A1Y6AH91_9BACI</name>
<reference evidence="4" key="1">
    <citation type="submission" date="2017-04" db="EMBL/GenBank/DDBJ databases">
        <authorList>
            <person name="Criscuolo A."/>
        </authorList>
    </citation>
    <scope>NUCLEOTIDE SEQUENCE [LARGE SCALE GENOMIC DNA]</scope>
</reference>
<accession>A0A1Y6AH91</accession>
<dbReference type="Proteomes" id="UP000194439">
    <property type="component" value="Unassembled WGS sequence"/>
</dbReference>
<dbReference type="RefSeq" id="WP_088029532.1">
    <property type="nucleotide sequence ID" value="NZ_FWZD01000069.1"/>
</dbReference>
<dbReference type="AlphaFoldDB" id="A0A1Y6AH91"/>
<dbReference type="InterPro" id="IPR011129">
    <property type="entry name" value="CSD"/>
</dbReference>
<dbReference type="Pfam" id="PF00313">
    <property type="entry name" value="CSD"/>
    <property type="match status" value="1"/>
</dbReference>
<dbReference type="GO" id="GO:0003676">
    <property type="term" value="F:nucleic acid binding"/>
    <property type="evidence" value="ECO:0007669"/>
    <property type="project" value="InterPro"/>
</dbReference>
<organism evidence="3 4">
    <name type="scientific">Bacillus mobilis</name>
    <dbReference type="NCBI Taxonomy" id="2026190"/>
    <lineage>
        <taxon>Bacteria</taxon>
        <taxon>Bacillati</taxon>
        <taxon>Bacillota</taxon>
        <taxon>Bacilli</taxon>
        <taxon>Bacillales</taxon>
        <taxon>Bacillaceae</taxon>
        <taxon>Bacillus</taxon>
        <taxon>Bacillus cereus group</taxon>
    </lineage>
</organism>
<dbReference type="PROSITE" id="PS51857">
    <property type="entry name" value="CSD_2"/>
    <property type="match status" value="1"/>
</dbReference>
<gene>
    <name evidence="3" type="primary">csp</name>
    <name evidence="3" type="ORF">BACERE00185_04533</name>
</gene>
<evidence type="ECO:0000259" key="2">
    <source>
        <dbReference type="PROSITE" id="PS51857"/>
    </source>
</evidence>
<feature type="domain" description="CSD" evidence="2">
    <location>
        <begin position="8"/>
        <end position="71"/>
    </location>
</feature>
<dbReference type="InterPro" id="IPR002059">
    <property type="entry name" value="CSP_DNA-bd"/>
</dbReference>
<evidence type="ECO:0000256" key="1">
    <source>
        <dbReference type="ARBA" id="ARBA00011738"/>
    </source>
</evidence>
<dbReference type="SUPFAM" id="SSF50249">
    <property type="entry name" value="Nucleic acid-binding proteins"/>
    <property type="match status" value="1"/>
</dbReference>
<dbReference type="EMBL" id="FWZD01000069">
    <property type="protein sequence ID" value="SME38975.1"/>
    <property type="molecule type" value="Genomic_DNA"/>
</dbReference>
<comment type="subunit">
    <text evidence="1">Homodimer.</text>
</comment>
<proteinExistence type="predicted"/>
<dbReference type="Gene3D" id="2.40.50.140">
    <property type="entry name" value="Nucleic acid-binding proteins"/>
    <property type="match status" value="1"/>
</dbReference>
<dbReference type="SMART" id="SM00357">
    <property type="entry name" value="CSP"/>
    <property type="match status" value="1"/>
</dbReference>
<sequence length="687" mass="79941">MKQIGIVDWFGTNKKKNSKDKYGFITTFNGGSIFVHESSLAYETLDEDDVVCFELSNGKKGKGPKAIKVVKLANDNVILFQNILAELEDAELFATIEMLSNTIDIDSISLLPEQIKNRMIHSKDGRRLLEPEPLLDYFIQEFKRTHSIEALDDFVMVLNEIRYGIGSGERYWNKIEMFHFTQIPDFSYQVLPYTLQKKYLAIYAAKDLQTLSPNSILNLYNLFGFPLDPFAGFMPMEKFISLVDTHRKNEKLLKLNEHEYITPVRTNKEKIEILISHLSKEDLLKQKVLLTHIAKLVAEDSETAFALPKYLIKEMAFFEHIPPIEQTKLIWDSTNLEEITQFVGLLKDEGKILLFYRMTFENNYKQGIMNALFNHHANKLTCAIGHLFQCTHFHGQERDMKFREFHDNLAGYLVELIDTGNQEYINLSNRLFPNCAMRRVRYCEARVWGSKIGEAYCPRFKKACLCQGEHGIRIKNHNLISGAKMEPNKNLSWENWSLQEFFHALRVTPSYPGDGLYISKEYVNRMGGWMNRTIEIKERLKCSHCETPFKSNLIYAKRLAVYNQTLFHCVHMFETASHDGETYISHCWSCKEIIDSRDGYHRLEDYYLCVECGSGHMKSKTHTQGDICPKCGERHMKKSDHHRRGYKCRNCNHKIIVPQDEQLTGRPERIAARKLEIYQNQTTGLYS</sequence>
<dbReference type="InterPro" id="IPR012340">
    <property type="entry name" value="NA-bd_OB-fold"/>
</dbReference>
<evidence type="ECO:0000313" key="4">
    <source>
        <dbReference type="Proteomes" id="UP000194439"/>
    </source>
</evidence>